<keyword evidence="2" id="KW-1185">Reference proteome</keyword>
<gene>
    <name evidence="1" type="ORF">SARC_18255</name>
</gene>
<dbReference type="EMBL" id="KQ256547">
    <property type="protein sequence ID" value="KNC66477.1"/>
    <property type="molecule type" value="Genomic_DNA"/>
</dbReference>
<dbReference type="GeneID" id="25918759"/>
<name>A0A0L0EPS0_9EUKA</name>
<sequence length="64" mass="6873">MYIATGSENDKTGHLTVVGKELASLEASANILGVTVAEARSLLKIIATVEREVNMWNAETRVEA</sequence>
<dbReference type="AlphaFoldDB" id="A0A0L0EPS0"/>
<evidence type="ECO:0000313" key="1">
    <source>
        <dbReference type="EMBL" id="KNC66477.1"/>
    </source>
</evidence>
<organism evidence="1 2">
    <name type="scientific">Sphaeroforma arctica JP610</name>
    <dbReference type="NCBI Taxonomy" id="667725"/>
    <lineage>
        <taxon>Eukaryota</taxon>
        <taxon>Ichthyosporea</taxon>
        <taxon>Ichthyophonida</taxon>
        <taxon>Sphaeroforma</taxon>
    </lineage>
</organism>
<dbReference type="Proteomes" id="UP000054560">
    <property type="component" value="Unassembled WGS sequence"/>
</dbReference>
<proteinExistence type="predicted"/>
<protein>
    <submittedName>
        <fullName evidence="1">Uncharacterized protein</fullName>
    </submittedName>
</protein>
<accession>A0A0L0EPS0</accession>
<evidence type="ECO:0000313" key="2">
    <source>
        <dbReference type="Proteomes" id="UP000054560"/>
    </source>
</evidence>
<reference evidence="1 2" key="1">
    <citation type="submission" date="2011-02" db="EMBL/GenBank/DDBJ databases">
        <title>The Genome Sequence of Sphaeroforma arctica JP610.</title>
        <authorList>
            <consortium name="The Broad Institute Genome Sequencing Platform"/>
            <person name="Russ C."/>
            <person name="Cuomo C."/>
            <person name="Young S.K."/>
            <person name="Zeng Q."/>
            <person name="Gargeya S."/>
            <person name="Alvarado L."/>
            <person name="Berlin A."/>
            <person name="Chapman S.B."/>
            <person name="Chen Z."/>
            <person name="Freedman E."/>
            <person name="Gellesch M."/>
            <person name="Goldberg J."/>
            <person name="Griggs A."/>
            <person name="Gujja S."/>
            <person name="Heilman E."/>
            <person name="Heiman D."/>
            <person name="Howarth C."/>
            <person name="Mehta T."/>
            <person name="Neiman D."/>
            <person name="Pearson M."/>
            <person name="Roberts A."/>
            <person name="Saif S."/>
            <person name="Shea T."/>
            <person name="Shenoy N."/>
            <person name="Sisk P."/>
            <person name="Stolte C."/>
            <person name="Sykes S."/>
            <person name="White J."/>
            <person name="Yandava C."/>
            <person name="Burger G."/>
            <person name="Gray M.W."/>
            <person name="Holland P.W.H."/>
            <person name="King N."/>
            <person name="Lang F.B.F."/>
            <person name="Roger A.J."/>
            <person name="Ruiz-Trillo I."/>
            <person name="Haas B."/>
            <person name="Nusbaum C."/>
            <person name="Birren B."/>
        </authorList>
    </citation>
    <scope>NUCLEOTIDE SEQUENCE [LARGE SCALE GENOMIC DNA]</scope>
    <source>
        <strain evidence="1 2">JP610</strain>
    </source>
</reference>
<feature type="non-terminal residue" evidence="1">
    <location>
        <position position="64"/>
    </location>
</feature>
<dbReference type="RefSeq" id="XP_014143139.1">
    <property type="nucleotide sequence ID" value="XM_014287664.1"/>
</dbReference>